<accession>A0A367L3X1</accession>
<evidence type="ECO:0000256" key="1">
    <source>
        <dbReference type="ARBA" id="ARBA00004141"/>
    </source>
</evidence>
<evidence type="ECO:0000313" key="9">
    <source>
        <dbReference type="EMBL" id="RCI09121.1"/>
    </source>
</evidence>
<dbReference type="OrthoDB" id="2988756at2759"/>
<dbReference type="STRING" id="1330021.A0A367L3X1"/>
<comment type="similarity">
    <text evidence="5">Belongs to the SAT4 family.</text>
</comment>
<feature type="transmembrane region" description="Helical" evidence="7">
    <location>
        <begin position="13"/>
        <end position="30"/>
    </location>
</feature>
<keyword evidence="10" id="KW-1185">Reference proteome</keyword>
<evidence type="ECO:0000256" key="7">
    <source>
        <dbReference type="SAM" id="Phobius"/>
    </source>
</evidence>
<dbReference type="GO" id="GO:0016020">
    <property type="term" value="C:membrane"/>
    <property type="evidence" value="ECO:0007669"/>
    <property type="project" value="UniProtKB-SubCell"/>
</dbReference>
<dbReference type="AlphaFoldDB" id="A0A367L3X1"/>
<evidence type="ECO:0000313" key="10">
    <source>
        <dbReference type="Proteomes" id="UP000253664"/>
    </source>
</evidence>
<feature type="transmembrane region" description="Helical" evidence="7">
    <location>
        <begin position="102"/>
        <end position="123"/>
    </location>
</feature>
<evidence type="ECO:0000256" key="2">
    <source>
        <dbReference type="ARBA" id="ARBA00022692"/>
    </source>
</evidence>
<dbReference type="Proteomes" id="UP000253664">
    <property type="component" value="Unassembled WGS sequence"/>
</dbReference>
<gene>
    <name evidence="9" type="ORF">L249_5022</name>
</gene>
<comment type="subcellular location">
    <subcellularLocation>
        <location evidence="1">Membrane</location>
        <topology evidence="1">Multi-pass membrane protein</topology>
    </subcellularLocation>
</comment>
<feature type="compositionally biased region" description="Basic and acidic residues" evidence="6">
    <location>
        <begin position="334"/>
        <end position="349"/>
    </location>
</feature>
<evidence type="ECO:0000259" key="8">
    <source>
        <dbReference type="Pfam" id="PF20684"/>
    </source>
</evidence>
<dbReference type="Pfam" id="PF20684">
    <property type="entry name" value="Fung_rhodopsin"/>
    <property type="match status" value="1"/>
</dbReference>
<feature type="transmembrane region" description="Helical" evidence="7">
    <location>
        <begin position="220"/>
        <end position="243"/>
    </location>
</feature>
<keyword evidence="2 7" id="KW-0812">Transmembrane</keyword>
<comment type="caution">
    <text evidence="9">The sequence shown here is derived from an EMBL/GenBank/DDBJ whole genome shotgun (WGS) entry which is preliminary data.</text>
</comment>
<dbReference type="InterPro" id="IPR052337">
    <property type="entry name" value="SAT4-like"/>
</dbReference>
<feature type="compositionally biased region" description="Polar residues" evidence="6">
    <location>
        <begin position="285"/>
        <end position="303"/>
    </location>
</feature>
<dbReference type="InterPro" id="IPR049326">
    <property type="entry name" value="Rhodopsin_dom_fungi"/>
</dbReference>
<protein>
    <recommendedName>
        <fullName evidence="8">Rhodopsin domain-containing protein</fullName>
    </recommendedName>
</protein>
<reference evidence="9 10" key="1">
    <citation type="journal article" date="2015" name="BMC Genomics">
        <title>Insights from the genome of Ophiocordyceps polyrhachis-furcata to pathogenicity and host specificity in insect fungi.</title>
        <authorList>
            <person name="Wichadakul D."/>
            <person name="Kobmoo N."/>
            <person name="Ingsriswang S."/>
            <person name="Tangphatsornruang S."/>
            <person name="Chantasingh D."/>
            <person name="Luangsa-ard J.J."/>
            <person name="Eurwilaichitr L."/>
        </authorList>
    </citation>
    <scope>NUCLEOTIDE SEQUENCE [LARGE SCALE GENOMIC DNA]</scope>
    <source>
        <strain evidence="9 10">BCC 54312</strain>
    </source>
</reference>
<keyword evidence="3 7" id="KW-1133">Transmembrane helix</keyword>
<feature type="transmembrane region" description="Helical" evidence="7">
    <location>
        <begin position="42"/>
        <end position="64"/>
    </location>
</feature>
<evidence type="ECO:0000256" key="6">
    <source>
        <dbReference type="SAM" id="MobiDB-lite"/>
    </source>
</evidence>
<dbReference type="PANTHER" id="PTHR33048">
    <property type="entry name" value="PTH11-LIKE INTEGRAL MEMBRANE PROTEIN (AFU_ORTHOLOGUE AFUA_5G11245)"/>
    <property type="match status" value="1"/>
</dbReference>
<feature type="region of interest" description="Disordered" evidence="6">
    <location>
        <begin position="285"/>
        <end position="349"/>
    </location>
</feature>
<evidence type="ECO:0000256" key="3">
    <source>
        <dbReference type="ARBA" id="ARBA00022989"/>
    </source>
</evidence>
<dbReference type="EMBL" id="LKCN02000017">
    <property type="protein sequence ID" value="RCI09121.1"/>
    <property type="molecule type" value="Genomic_DNA"/>
</dbReference>
<feature type="domain" description="Rhodopsin" evidence="8">
    <location>
        <begin position="27"/>
        <end position="278"/>
    </location>
</feature>
<name>A0A367L3X1_9HYPO</name>
<keyword evidence="4 7" id="KW-0472">Membrane</keyword>
<dbReference type="PANTHER" id="PTHR33048:SF2">
    <property type="entry name" value="SRPK"/>
    <property type="match status" value="1"/>
</dbReference>
<feature type="transmembrane region" description="Helical" evidence="7">
    <location>
        <begin position="135"/>
        <end position="163"/>
    </location>
</feature>
<organism evidence="9 10">
    <name type="scientific">Ophiocordyceps polyrhachis-furcata BCC 54312</name>
    <dbReference type="NCBI Taxonomy" id="1330021"/>
    <lineage>
        <taxon>Eukaryota</taxon>
        <taxon>Fungi</taxon>
        <taxon>Dikarya</taxon>
        <taxon>Ascomycota</taxon>
        <taxon>Pezizomycotina</taxon>
        <taxon>Sordariomycetes</taxon>
        <taxon>Hypocreomycetidae</taxon>
        <taxon>Hypocreales</taxon>
        <taxon>Ophiocordycipitaceae</taxon>
        <taxon>Ophiocordyceps</taxon>
    </lineage>
</organism>
<proteinExistence type="inferred from homology"/>
<feature type="transmembrane region" description="Helical" evidence="7">
    <location>
        <begin position="183"/>
        <end position="208"/>
    </location>
</feature>
<evidence type="ECO:0000256" key="5">
    <source>
        <dbReference type="ARBA" id="ARBA00038359"/>
    </source>
</evidence>
<evidence type="ECO:0000256" key="4">
    <source>
        <dbReference type="ARBA" id="ARBA00023136"/>
    </source>
</evidence>
<feature type="transmembrane region" description="Helical" evidence="7">
    <location>
        <begin position="255"/>
        <end position="276"/>
    </location>
</feature>
<sequence>MSSYHEEGVPAEFWVNLSLGTVLILTRIVVRWKTQTFRGLAVDDFLMVAIAPLSLAGAAAGYIVEAETHGLSNSGMTPEERKALDPNSSEFRLRKQGSKAHLFGWILYAVLLWTLKLSLLFYYRRLGDRVDNMKLKVNLGFAFLALTFMAVIGSIVFGCMPLSKNWQINPDPGDFCHPSESNLLAWVVLWTDMTTDLFIIWIPLPMIWRTRISTRKKIGLIIMFSAGILTIIMGILRCGFILLEGDVVGNIAARWSDREVLVALILTNVPVLLPLIRRRFWPRSKVSNGRSRSGSATTETATSDGKKNHVSPLSVEDGENFTLPIMSNSTTPLDGEKGNYHSTRVEEKV</sequence>